<evidence type="ECO:0000313" key="2">
    <source>
        <dbReference type="EMBL" id="PZF80312.1"/>
    </source>
</evidence>
<dbReference type="EMBL" id="POTW01000093">
    <property type="protein sequence ID" value="PZF80312.1"/>
    <property type="molecule type" value="Genomic_DNA"/>
</dbReference>
<feature type="transmembrane region" description="Helical" evidence="1">
    <location>
        <begin position="75"/>
        <end position="96"/>
    </location>
</feature>
<comment type="caution">
    <text evidence="2">The sequence shown here is derived from an EMBL/GenBank/DDBJ whole genome shotgun (WGS) entry which is preliminary data.</text>
</comment>
<feature type="transmembrane region" description="Helical" evidence="1">
    <location>
        <begin position="49"/>
        <end position="69"/>
    </location>
</feature>
<reference evidence="2 3" key="1">
    <citation type="submission" date="2018-01" db="EMBL/GenBank/DDBJ databases">
        <title>Draft genome sequence of Jiangella sp. GTF31.</title>
        <authorList>
            <person name="Sahin N."/>
            <person name="Ay H."/>
            <person name="Saygin H."/>
        </authorList>
    </citation>
    <scope>NUCLEOTIDE SEQUENCE [LARGE SCALE GENOMIC DNA]</scope>
    <source>
        <strain evidence="2 3">GTF31</strain>
    </source>
</reference>
<feature type="transmembrane region" description="Helical" evidence="1">
    <location>
        <begin position="24"/>
        <end position="42"/>
    </location>
</feature>
<accession>A0A2W2B2S1</accession>
<organism evidence="2 3">
    <name type="scientific">Jiangella anatolica</name>
    <dbReference type="NCBI Taxonomy" id="2670374"/>
    <lineage>
        <taxon>Bacteria</taxon>
        <taxon>Bacillati</taxon>
        <taxon>Actinomycetota</taxon>
        <taxon>Actinomycetes</taxon>
        <taxon>Jiangellales</taxon>
        <taxon>Jiangellaceae</taxon>
        <taxon>Jiangella</taxon>
    </lineage>
</organism>
<dbReference type="SUPFAM" id="SSF103473">
    <property type="entry name" value="MFS general substrate transporter"/>
    <property type="match status" value="1"/>
</dbReference>
<dbReference type="AlphaFoldDB" id="A0A2W2B2S1"/>
<keyword evidence="3" id="KW-1185">Reference proteome</keyword>
<evidence type="ECO:0000256" key="1">
    <source>
        <dbReference type="SAM" id="Phobius"/>
    </source>
</evidence>
<evidence type="ECO:0008006" key="4">
    <source>
        <dbReference type="Google" id="ProtNLM"/>
    </source>
</evidence>
<keyword evidence="1" id="KW-0812">Transmembrane</keyword>
<gene>
    <name evidence="2" type="ORF">C1I92_26870</name>
</gene>
<sequence length="104" mass="9633">MVAGTVVAAVPTSAAVSLTGWGVVGLGAAALAPVVLGAAPDAGRVPAPVAIAAVTTVGYLGSFSGPLVVGPVADATSLSVAMGVVALAGLAVVALARGTTAFRP</sequence>
<name>A0A2W2B2S1_9ACTN</name>
<evidence type="ECO:0000313" key="3">
    <source>
        <dbReference type="Proteomes" id="UP000248764"/>
    </source>
</evidence>
<dbReference type="InterPro" id="IPR036259">
    <property type="entry name" value="MFS_trans_sf"/>
</dbReference>
<protein>
    <recommendedName>
        <fullName evidence="4">MFS transporter</fullName>
    </recommendedName>
</protein>
<keyword evidence="1" id="KW-0472">Membrane</keyword>
<keyword evidence="1" id="KW-1133">Transmembrane helix</keyword>
<dbReference type="Proteomes" id="UP000248764">
    <property type="component" value="Unassembled WGS sequence"/>
</dbReference>
<proteinExistence type="predicted"/>